<evidence type="ECO:0000256" key="1">
    <source>
        <dbReference type="SAM" id="Phobius"/>
    </source>
</evidence>
<dbReference type="InterPro" id="IPR008620">
    <property type="entry name" value="FixH"/>
</dbReference>
<feature type="transmembrane region" description="Helical" evidence="1">
    <location>
        <begin position="12"/>
        <end position="31"/>
    </location>
</feature>
<dbReference type="Proteomes" id="UP000055702">
    <property type="component" value="Unassembled WGS sequence"/>
</dbReference>
<dbReference type="EMBL" id="LRDC01000001">
    <property type="protein sequence ID" value="KVX03020.1"/>
    <property type="molecule type" value="Genomic_DNA"/>
</dbReference>
<sequence>MSDQLPWYKQFWPWFLIILPMCAVIASLTTLKIALDNSDSLVAEDYYKQGKAINMDLRKIKYAQQIGMKFLVTVDDQELTITQHGGPEYRAALNVRFYHPTIEAKDFSLNATADANYVYHIPLDAAITGPWEVRIEGFDAKWRIQQRIDIKDDVEYWLN</sequence>
<dbReference type="AlphaFoldDB" id="A0A119D0I7"/>
<name>A0A119D0I7_SHEFR</name>
<gene>
    <name evidence="2" type="ORF">AWJ07_00110</name>
</gene>
<proteinExistence type="predicted"/>
<keyword evidence="1" id="KW-0812">Transmembrane</keyword>
<dbReference type="OMA" id="HLWPWII"/>
<reference evidence="2 3" key="1">
    <citation type="submission" date="2016-01" db="EMBL/GenBank/DDBJ databases">
        <title>Draft genome of the antarctic isolate Shewanella frigidimarina Ag06-30.</title>
        <authorList>
            <person name="Parmeciano Di Noto G."/>
            <person name="Vazquez S."/>
            <person name="Mac Cormack W."/>
            <person name="Iriarte A."/>
            <person name="Quiroga C."/>
        </authorList>
    </citation>
    <scope>NUCLEOTIDE SEQUENCE [LARGE SCALE GENOMIC DNA]</scope>
    <source>
        <strain evidence="2 3">Ag06-30</strain>
    </source>
</reference>
<comment type="caution">
    <text evidence="2">The sequence shown here is derived from an EMBL/GenBank/DDBJ whole genome shotgun (WGS) entry which is preliminary data.</text>
</comment>
<keyword evidence="1" id="KW-0472">Membrane</keyword>
<dbReference type="GeneID" id="41837380"/>
<organism evidence="2">
    <name type="scientific">Shewanella frigidimarina</name>
    <dbReference type="NCBI Taxonomy" id="56812"/>
    <lineage>
        <taxon>Bacteria</taxon>
        <taxon>Pseudomonadati</taxon>
        <taxon>Pseudomonadota</taxon>
        <taxon>Gammaproteobacteria</taxon>
        <taxon>Alteromonadales</taxon>
        <taxon>Shewanellaceae</taxon>
        <taxon>Shewanella</taxon>
    </lineage>
</organism>
<dbReference type="Pfam" id="PF05751">
    <property type="entry name" value="FixH"/>
    <property type="match status" value="1"/>
</dbReference>
<evidence type="ECO:0000313" key="3">
    <source>
        <dbReference type="Proteomes" id="UP000055702"/>
    </source>
</evidence>
<accession>A0A119D0I7</accession>
<keyword evidence="1" id="KW-1133">Transmembrane helix</keyword>
<evidence type="ECO:0000313" key="2">
    <source>
        <dbReference type="EMBL" id="KVX03020.1"/>
    </source>
</evidence>
<dbReference type="RefSeq" id="WP_011637475.1">
    <property type="nucleotide sequence ID" value="NZ_JBOZOX010000015.1"/>
</dbReference>
<protein>
    <submittedName>
        <fullName evidence="2">Cytochrome C oxidase Cbb3</fullName>
    </submittedName>
</protein>